<accession>A0A974P3Q2</accession>
<reference evidence="1" key="1">
    <citation type="submission" date="2021-01" db="EMBL/GenBank/DDBJ databases">
        <title>Genome sequence of Phenylobacterium sp. 20VBR1 isolated from a valley glaceir, Ny-Alesund, Svalbard.</title>
        <authorList>
            <person name="Thomas F.A."/>
            <person name="Krishnan K.P."/>
            <person name="Sinha R.K."/>
        </authorList>
    </citation>
    <scope>NUCLEOTIDE SEQUENCE</scope>
    <source>
        <strain evidence="1">20VBR1</strain>
    </source>
</reference>
<dbReference type="EMBL" id="CP068570">
    <property type="protein sequence ID" value="QQZ50631.1"/>
    <property type="molecule type" value="Genomic_DNA"/>
</dbReference>
<sequence length="78" mass="7653">METAIAKAFGSWTGKGSPPARAALGEIEAGRGLEALVIATPQIASGLSACKVLPGSPRPPPTPPACAATACARSGSRP</sequence>
<proteinExistence type="predicted"/>
<dbReference type="AlphaFoldDB" id="A0A974P3Q2"/>
<name>A0A974P3Q2_9CAUL</name>
<organism evidence="1">
    <name type="scientific">Phenylobacterium glaciei</name>
    <dbReference type="NCBI Taxonomy" id="2803784"/>
    <lineage>
        <taxon>Bacteria</taxon>
        <taxon>Pseudomonadati</taxon>
        <taxon>Pseudomonadota</taxon>
        <taxon>Alphaproteobacteria</taxon>
        <taxon>Caulobacterales</taxon>
        <taxon>Caulobacteraceae</taxon>
        <taxon>Phenylobacterium</taxon>
    </lineage>
</organism>
<evidence type="ECO:0000313" key="1">
    <source>
        <dbReference type="EMBL" id="QQZ50631.1"/>
    </source>
</evidence>
<protein>
    <submittedName>
        <fullName evidence="1">Uncharacterized protein</fullName>
    </submittedName>
</protein>
<gene>
    <name evidence="1" type="ORF">JKL49_03900</name>
</gene>